<sequence length="160" mass="18558">MTIVEKVTFRILLPDDHENISQISNWYFEEWKIPIEKSVTKLNTVANDQSQFQVIMYLDSVPVATGGIYNHVGLLDLQPRFKIHKHWLGLVYTDPRLRRMGFGALLCEHLELLARNRGIPELFLFSDTAVALYKRLGWIELEEVAYGNRIVTVMKKGILE</sequence>
<dbReference type="BioCyc" id="LBIF456481:LEPBI_RS13885-MONOMER"/>
<dbReference type="CDD" id="cd04301">
    <property type="entry name" value="NAT_SF"/>
    <property type="match status" value="1"/>
</dbReference>
<dbReference type="KEGG" id="lbi:LEPBI_I2834"/>
<dbReference type="STRING" id="456481.LEPBI_I2834"/>
<dbReference type="GO" id="GO:0016747">
    <property type="term" value="F:acyltransferase activity, transferring groups other than amino-acyl groups"/>
    <property type="evidence" value="ECO:0007669"/>
    <property type="project" value="InterPro"/>
</dbReference>
<evidence type="ECO:0000313" key="2">
    <source>
        <dbReference type="EMBL" id="ABZ98905.1"/>
    </source>
</evidence>
<dbReference type="HOGENOM" id="CLU_1693992_0_0_12"/>
<dbReference type="Proteomes" id="UP000001847">
    <property type="component" value="Chromosome I"/>
</dbReference>
<reference evidence="2 3" key="1">
    <citation type="journal article" date="2008" name="PLoS ONE">
        <title>Genome sequence of the saprophyte Leptospira biflexa provides insights into the evolution of Leptospira and the pathogenesis of leptospirosis.</title>
        <authorList>
            <person name="Picardeau M."/>
            <person name="Bulach D.M."/>
            <person name="Bouchier C."/>
            <person name="Zuerner R.L."/>
            <person name="Zidane N."/>
            <person name="Wilson P.J."/>
            <person name="Creno S."/>
            <person name="Kuczek E.S."/>
            <person name="Bommezzadri S."/>
            <person name="Davis J.C."/>
            <person name="McGrath A."/>
            <person name="Johnson M.J."/>
            <person name="Boursaux-Eude C."/>
            <person name="Seemann T."/>
            <person name="Rouy Z."/>
            <person name="Coppel R.L."/>
            <person name="Rood J.I."/>
            <person name="Lajus A."/>
            <person name="Davies J.K."/>
            <person name="Medigue C."/>
            <person name="Adler B."/>
        </authorList>
    </citation>
    <scope>NUCLEOTIDE SEQUENCE [LARGE SCALE GENOMIC DNA]</scope>
    <source>
        <strain evidence="3">Patoc 1 / ATCC 23582 / Paris</strain>
    </source>
</reference>
<organism evidence="2 3">
    <name type="scientific">Leptospira biflexa serovar Patoc (strain Patoc 1 / ATCC 23582 / Paris)</name>
    <dbReference type="NCBI Taxonomy" id="456481"/>
    <lineage>
        <taxon>Bacteria</taxon>
        <taxon>Pseudomonadati</taxon>
        <taxon>Spirochaetota</taxon>
        <taxon>Spirochaetia</taxon>
        <taxon>Leptospirales</taxon>
        <taxon>Leptospiraceae</taxon>
        <taxon>Leptospira</taxon>
    </lineage>
</organism>
<dbReference type="Gene3D" id="3.40.630.30">
    <property type="match status" value="1"/>
</dbReference>
<dbReference type="RefSeq" id="WP_012389764.1">
    <property type="nucleotide sequence ID" value="NC_010602.1"/>
</dbReference>
<dbReference type="EMBL" id="CP000786">
    <property type="protein sequence ID" value="ABZ98905.1"/>
    <property type="molecule type" value="Genomic_DNA"/>
</dbReference>
<dbReference type="SUPFAM" id="SSF55729">
    <property type="entry name" value="Acyl-CoA N-acyltransferases (Nat)"/>
    <property type="match status" value="1"/>
</dbReference>
<feature type="domain" description="N-acetyltransferase" evidence="1">
    <location>
        <begin position="7"/>
        <end position="159"/>
    </location>
</feature>
<dbReference type="InterPro" id="IPR016181">
    <property type="entry name" value="Acyl_CoA_acyltransferase"/>
</dbReference>
<keyword evidence="3" id="KW-1185">Reference proteome</keyword>
<name>B0SND8_LEPBP</name>
<dbReference type="AlphaFoldDB" id="B0SND8"/>
<evidence type="ECO:0000259" key="1">
    <source>
        <dbReference type="PROSITE" id="PS51186"/>
    </source>
</evidence>
<proteinExistence type="predicted"/>
<dbReference type="PROSITE" id="PS51186">
    <property type="entry name" value="GNAT"/>
    <property type="match status" value="1"/>
</dbReference>
<dbReference type="InterPro" id="IPR000182">
    <property type="entry name" value="GNAT_dom"/>
</dbReference>
<accession>B0SND8</accession>
<dbReference type="OrthoDB" id="7678938at2"/>
<evidence type="ECO:0000313" key="3">
    <source>
        <dbReference type="Proteomes" id="UP000001847"/>
    </source>
</evidence>
<protein>
    <recommendedName>
        <fullName evidence="1">N-acetyltransferase domain-containing protein</fullName>
    </recommendedName>
</protein>
<dbReference type="Pfam" id="PF00583">
    <property type="entry name" value="Acetyltransf_1"/>
    <property type="match status" value="1"/>
</dbReference>
<gene>
    <name evidence="2" type="ordered locus">LEPBI_I2834</name>
</gene>